<dbReference type="AlphaFoldDB" id="A0A177N3J4"/>
<dbReference type="GO" id="GO:0005886">
    <property type="term" value="C:plasma membrane"/>
    <property type="evidence" value="ECO:0007669"/>
    <property type="project" value="UniProtKB-SubCell"/>
</dbReference>
<evidence type="ECO:0000256" key="5">
    <source>
        <dbReference type="ARBA" id="ARBA00022989"/>
    </source>
</evidence>
<proteinExistence type="inferred from homology"/>
<evidence type="ECO:0000313" key="9">
    <source>
        <dbReference type="Proteomes" id="UP000077628"/>
    </source>
</evidence>
<dbReference type="STRING" id="702114.A1355_01045"/>
<accession>A0A177N3J4</accession>
<name>A0A177N3J4_9GAMM</name>
<evidence type="ECO:0000256" key="6">
    <source>
        <dbReference type="ARBA" id="ARBA00023136"/>
    </source>
</evidence>
<evidence type="ECO:0000256" key="3">
    <source>
        <dbReference type="ARBA" id="ARBA00022475"/>
    </source>
</evidence>
<keyword evidence="6 7" id="KW-0472">Membrane</keyword>
<dbReference type="InterPro" id="IPR051907">
    <property type="entry name" value="DoxX-like_oxidoreductase"/>
</dbReference>
<evidence type="ECO:0008006" key="10">
    <source>
        <dbReference type="Google" id="ProtNLM"/>
    </source>
</evidence>
<comment type="subcellular location">
    <subcellularLocation>
        <location evidence="1">Cell membrane</location>
        <topology evidence="1">Multi-pass membrane protein</topology>
    </subcellularLocation>
</comment>
<keyword evidence="5 7" id="KW-1133">Transmembrane helix</keyword>
<evidence type="ECO:0000256" key="7">
    <source>
        <dbReference type="SAM" id="Phobius"/>
    </source>
</evidence>
<feature type="transmembrane region" description="Helical" evidence="7">
    <location>
        <begin position="108"/>
        <end position="127"/>
    </location>
</feature>
<protein>
    <recommendedName>
        <fullName evidence="10">DoxX family protein</fullName>
    </recommendedName>
</protein>
<dbReference type="InterPro" id="IPR032808">
    <property type="entry name" value="DoxX"/>
</dbReference>
<reference evidence="9" key="1">
    <citation type="submission" date="2016-03" db="EMBL/GenBank/DDBJ databases">
        <authorList>
            <person name="Heylen K."/>
            <person name="De Vos P."/>
            <person name="Vekeman B."/>
        </authorList>
    </citation>
    <scope>NUCLEOTIDE SEQUENCE [LARGE SCALE GENOMIC DNA]</scope>
    <source>
        <strain evidence="9">R-45383</strain>
    </source>
</reference>
<sequence>MFETLTNRTAAASDFALRLWLAHAFWVSGQQKLASWAGTLYLFEYEYRVPLLAPEWAAYLATAIELVLPVCLVLGCYGRVTATLLALFNAAAVLSYPDLGPAGLEQHLAWGLVLLSLAARGPGAWSVDAWRRLTRREAT</sequence>
<comment type="caution">
    <text evidence="8">The sequence shown here is derived from an EMBL/GenBank/DDBJ whole genome shotgun (WGS) entry which is preliminary data.</text>
</comment>
<organism evidence="8 9">
    <name type="scientific">Methylomonas koyamae</name>
    <dbReference type="NCBI Taxonomy" id="702114"/>
    <lineage>
        <taxon>Bacteria</taxon>
        <taxon>Pseudomonadati</taxon>
        <taxon>Pseudomonadota</taxon>
        <taxon>Gammaproteobacteria</taxon>
        <taxon>Methylococcales</taxon>
        <taxon>Methylococcaceae</taxon>
        <taxon>Methylomonas</taxon>
    </lineage>
</organism>
<dbReference type="EMBL" id="LUUK01000224">
    <property type="protein sequence ID" value="OAI12043.1"/>
    <property type="molecule type" value="Genomic_DNA"/>
</dbReference>
<evidence type="ECO:0000313" key="8">
    <source>
        <dbReference type="EMBL" id="OAI12043.1"/>
    </source>
</evidence>
<dbReference type="PANTHER" id="PTHR33452">
    <property type="entry name" value="OXIDOREDUCTASE CATD-RELATED"/>
    <property type="match status" value="1"/>
</dbReference>
<dbReference type="Pfam" id="PF07681">
    <property type="entry name" value="DoxX"/>
    <property type="match status" value="1"/>
</dbReference>
<gene>
    <name evidence="8" type="ORF">A1355_01045</name>
</gene>
<keyword evidence="9" id="KW-1185">Reference proteome</keyword>
<dbReference type="PANTHER" id="PTHR33452:SF1">
    <property type="entry name" value="INNER MEMBRANE PROTEIN YPHA-RELATED"/>
    <property type="match status" value="1"/>
</dbReference>
<evidence type="ECO:0000256" key="4">
    <source>
        <dbReference type="ARBA" id="ARBA00022692"/>
    </source>
</evidence>
<dbReference type="Proteomes" id="UP000077628">
    <property type="component" value="Unassembled WGS sequence"/>
</dbReference>
<keyword evidence="4 7" id="KW-0812">Transmembrane</keyword>
<keyword evidence="3" id="KW-1003">Cell membrane</keyword>
<evidence type="ECO:0000256" key="2">
    <source>
        <dbReference type="ARBA" id="ARBA00006679"/>
    </source>
</evidence>
<evidence type="ECO:0000256" key="1">
    <source>
        <dbReference type="ARBA" id="ARBA00004651"/>
    </source>
</evidence>
<comment type="similarity">
    <text evidence="2">Belongs to the DoxX family.</text>
</comment>